<evidence type="ECO:0000256" key="1">
    <source>
        <dbReference type="SAM" id="MobiDB-lite"/>
    </source>
</evidence>
<evidence type="ECO:0000313" key="3">
    <source>
        <dbReference type="Proteomes" id="UP001365128"/>
    </source>
</evidence>
<feature type="region of interest" description="Disordered" evidence="1">
    <location>
        <begin position="167"/>
        <end position="196"/>
    </location>
</feature>
<dbReference type="EMBL" id="JBBPDW010000009">
    <property type="protein sequence ID" value="KAK7549349.1"/>
    <property type="molecule type" value="Genomic_DNA"/>
</dbReference>
<dbReference type="Proteomes" id="UP001365128">
    <property type="component" value="Unassembled WGS sequence"/>
</dbReference>
<keyword evidence="3" id="KW-1185">Reference proteome</keyword>
<feature type="compositionally biased region" description="Basic and acidic residues" evidence="1">
    <location>
        <begin position="243"/>
        <end position="256"/>
    </location>
</feature>
<sequence>MTVILAVQTGRKETTKTIFPLPSRRAPRFLANNPPRRARELRPRLDSITGPRPYRASASQSGVNSRQARHASFAFSRTPNQAETLFTRSYFVALFAFALFRRAPVGRPLAPRRLPAVCPSRLDMTLDSLANGPAASGFSGRRRHGREMDDLAMLALSLFSSQGSPLARKSLPAASSPSNPGLTTKRISRERRPDATLVEAVGRHATPWTGTWQLEWTPYTSATCDNKSRLCRPHTHSAASPKMTERTRPDEWGPGR</sequence>
<accession>A0ABR1MJ59</accession>
<feature type="region of interest" description="Disordered" evidence="1">
    <location>
        <begin position="225"/>
        <end position="256"/>
    </location>
</feature>
<name>A0ABR1MJ59_9PEZI</name>
<protein>
    <submittedName>
        <fullName evidence="2">Uncharacterized protein</fullName>
    </submittedName>
</protein>
<comment type="caution">
    <text evidence="2">The sequence shown here is derived from an EMBL/GenBank/DDBJ whole genome shotgun (WGS) entry which is preliminary data.</text>
</comment>
<proteinExistence type="predicted"/>
<evidence type="ECO:0000313" key="2">
    <source>
        <dbReference type="EMBL" id="KAK7549349.1"/>
    </source>
</evidence>
<feature type="compositionally biased region" description="Polar residues" evidence="1">
    <location>
        <begin position="173"/>
        <end position="182"/>
    </location>
</feature>
<reference evidence="2 3" key="1">
    <citation type="submission" date="2024-04" db="EMBL/GenBank/DDBJ databases">
        <title>Phyllosticta paracitricarpa is synonymous to the EU quarantine fungus P. citricarpa based on phylogenomic analyses.</title>
        <authorList>
            <consortium name="Lawrence Berkeley National Laboratory"/>
            <person name="Van Ingen-Buijs V.A."/>
            <person name="Van Westerhoven A.C."/>
            <person name="Haridas S."/>
            <person name="Skiadas P."/>
            <person name="Martin F."/>
            <person name="Groenewald J.Z."/>
            <person name="Crous P.W."/>
            <person name="Seidl M.F."/>
        </authorList>
    </citation>
    <scope>NUCLEOTIDE SEQUENCE [LARGE SCALE GENOMIC DNA]</scope>
    <source>
        <strain evidence="2 3">CBS 122670</strain>
    </source>
</reference>
<gene>
    <name evidence="2" type="ORF">IWX46DRAFT_674008</name>
</gene>
<organism evidence="2 3">
    <name type="scientific">Phyllosticta citricarpa</name>
    <dbReference type="NCBI Taxonomy" id="55181"/>
    <lineage>
        <taxon>Eukaryota</taxon>
        <taxon>Fungi</taxon>
        <taxon>Dikarya</taxon>
        <taxon>Ascomycota</taxon>
        <taxon>Pezizomycotina</taxon>
        <taxon>Dothideomycetes</taxon>
        <taxon>Dothideomycetes incertae sedis</taxon>
        <taxon>Botryosphaeriales</taxon>
        <taxon>Phyllostictaceae</taxon>
        <taxon>Phyllosticta</taxon>
    </lineage>
</organism>